<keyword evidence="2" id="KW-0742">SOS response</keyword>
<keyword evidence="1" id="KW-0227">DNA damage</keyword>
<dbReference type="Gene3D" id="3.30.70.270">
    <property type="match status" value="1"/>
</dbReference>
<dbReference type="CDD" id="cd01700">
    <property type="entry name" value="PolY_Pol_V_umuC"/>
    <property type="match status" value="1"/>
</dbReference>
<dbReference type="GO" id="GO:0006281">
    <property type="term" value="P:DNA repair"/>
    <property type="evidence" value="ECO:0007669"/>
    <property type="project" value="InterPro"/>
</dbReference>
<proteinExistence type="predicted"/>
<organism evidence="4">
    <name type="scientific">marine metagenome</name>
    <dbReference type="NCBI Taxonomy" id="408172"/>
    <lineage>
        <taxon>unclassified sequences</taxon>
        <taxon>metagenomes</taxon>
        <taxon>ecological metagenomes</taxon>
    </lineage>
</organism>
<reference evidence="4" key="1">
    <citation type="submission" date="2018-05" db="EMBL/GenBank/DDBJ databases">
        <authorList>
            <person name="Lanie J.A."/>
            <person name="Ng W.-L."/>
            <person name="Kazmierczak K.M."/>
            <person name="Andrzejewski T.M."/>
            <person name="Davidsen T.M."/>
            <person name="Wayne K.J."/>
            <person name="Tettelin H."/>
            <person name="Glass J.I."/>
            <person name="Rusch D."/>
            <person name="Podicherti R."/>
            <person name="Tsui H.-C.T."/>
            <person name="Winkler M.E."/>
        </authorList>
    </citation>
    <scope>NUCLEOTIDE SEQUENCE</scope>
</reference>
<dbReference type="PANTHER" id="PTHR11076">
    <property type="entry name" value="DNA REPAIR POLYMERASE UMUC / TRANSFERASE FAMILY MEMBER"/>
    <property type="match status" value="1"/>
</dbReference>
<dbReference type="GO" id="GO:0005634">
    <property type="term" value="C:nucleus"/>
    <property type="evidence" value="ECO:0007669"/>
    <property type="project" value="TreeGrafter"/>
</dbReference>
<dbReference type="Gene3D" id="3.30.1490.100">
    <property type="entry name" value="DNA polymerase, Y-family, little finger domain"/>
    <property type="match status" value="1"/>
</dbReference>
<evidence type="ECO:0000313" key="4">
    <source>
        <dbReference type="EMBL" id="SVA06486.1"/>
    </source>
</evidence>
<dbReference type="GO" id="GO:0009432">
    <property type="term" value="P:SOS response"/>
    <property type="evidence" value="ECO:0007669"/>
    <property type="project" value="UniProtKB-KW"/>
</dbReference>
<sequence length="419" mass="47918">MFALIDCNNFYASCERVFQPDLIDKPIVVLSNNDGCVIARSNEAKSFGIPMGAPAFKYKKIFEENKVEVFSSNFKLYGDMSNRVMSIISRFIPDVEIYSIDEAFLKFDGFSEDTIDQKCREIIETVLKWTGIPVSIGLAPTKSLAKVANRVAKKYSNETNSFYSINNNSKRIKSLKNINVKDIWGIGFQNEKKLLKIGVRSGFDFVSLPDQWVKKNMSIIGLKLKKELEGISTLGIEEEKNNKKSIATTRSFEAEISSLDDLIERITTFAVVASKKLRRQNSECNIISVYIRSNPFKDNNDKYHFSLTGDLPFSTNSSIEISKFAIKLLKKIYSKGRVYKKAGIILMGLTPESNHQFSFFERNTNKQKKLMESIDGIDNKYGLYTVRLASQDQKRIWKMNRQKLSRNYTTNIEEILIVK</sequence>
<dbReference type="GO" id="GO:0003684">
    <property type="term" value="F:damaged DNA binding"/>
    <property type="evidence" value="ECO:0007669"/>
    <property type="project" value="InterPro"/>
</dbReference>
<accession>A0A381SR77</accession>
<evidence type="ECO:0000256" key="1">
    <source>
        <dbReference type="ARBA" id="ARBA00023199"/>
    </source>
</evidence>
<protein>
    <recommendedName>
        <fullName evidence="3">UmuC domain-containing protein</fullName>
    </recommendedName>
</protein>
<dbReference type="PANTHER" id="PTHR11076:SF33">
    <property type="entry name" value="DNA POLYMERASE KAPPA"/>
    <property type="match status" value="1"/>
</dbReference>
<feature type="domain" description="UmuC" evidence="3">
    <location>
        <begin position="2"/>
        <end position="187"/>
    </location>
</feature>
<dbReference type="AlphaFoldDB" id="A0A381SR77"/>
<dbReference type="Pfam" id="PF13438">
    <property type="entry name" value="DUF4113"/>
    <property type="match status" value="1"/>
</dbReference>
<dbReference type="Gene3D" id="3.40.1170.60">
    <property type="match status" value="1"/>
</dbReference>
<name>A0A381SR77_9ZZZZ</name>
<evidence type="ECO:0000259" key="3">
    <source>
        <dbReference type="PROSITE" id="PS50173"/>
    </source>
</evidence>
<evidence type="ECO:0000256" key="2">
    <source>
        <dbReference type="ARBA" id="ARBA00023236"/>
    </source>
</evidence>
<dbReference type="InterPro" id="IPR043128">
    <property type="entry name" value="Rev_trsase/Diguanyl_cyclase"/>
</dbReference>
<dbReference type="Pfam" id="PF00817">
    <property type="entry name" value="IMS"/>
    <property type="match status" value="1"/>
</dbReference>
<dbReference type="SUPFAM" id="SSF56672">
    <property type="entry name" value="DNA/RNA polymerases"/>
    <property type="match status" value="1"/>
</dbReference>
<dbReference type="InterPro" id="IPR017961">
    <property type="entry name" value="DNA_pol_Y-fam_little_finger"/>
</dbReference>
<dbReference type="EMBL" id="UINC01003457">
    <property type="protein sequence ID" value="SVA06486.1"/>
    <property type="molecule type" value="Genomic_DNA"/>
</dbReference>
<dbReference type="Pfam" id="PF11799">
    <property type="entry name" value="IMS_C"/>
    <property type="match status" value="1"/>
</dbReference>
<dbReference type="GO" id="GO:0042276">
    <property type="term" value="P:error-prone translesion synthesis"/>
    <property type="evidence" value="ECO:0007669"/>
    <property type="project" value="TreeGrafter"/>
</dbReference>
<dbReference type="PROSITE" id="PS50173">
    <property type="entry name" value="UMUC"/>
    <property type="match status" value="1"/>
</dbReference>
<dbReference type="GO" id="GO:0003887">
    <property type="term" value="F:DNA-directed DNA polymerase activity"/>
    <property type="evidence" value="ECO:0007669"/>
    <property type="project" value="TreeGrafter"/>
</dbReference>
<dbReference type="InterPro" id="IPR043502">
    <property type="entry name" value="DNA/RNA_pol_sf"/>
</dbReference>
<dbReference type="SUPFAM" id="SSF100879">
    <property type="entry name" value="Lesion bypass DNA polymerase (Y-family), little finger domain"/>
    <property type="match status" value="1"/>
</dbReference>
<dbReference type="InterPro" id="IPR001126">
    <property type="entry name" value="UmuC"/>
</dbReference>
<keyword evidence="1" id="KW-0741">SOS mutagenesis</keyword>
<dbReference type="InterPro" id="IPR025188">
    <property type="entry name" value="DUF4113"/>
</dbReference>
<dbReference type="InterPro" id="IPR036775">
    <property type="entry name" value="DNA_pol_Y-fam_lit_finger_sf"/>
</dbReference>
<gene>
    <name evidence="4" type="ORF">METZ01_LOCUS59340</name>
</gene>
<dbReference type="InterPro" id="IPR050116">
    <property type="entry name" value="DNA_polymerase-Y"/>
</dbReference>